<feature type="compositionally biased region" description="Basic and acidic residues" evidence="1">
    <location>
        <begin position="133"/>
        <end position="148"/>
    </location>
</feature>
<sequence length="215" mass="23695">MDPSLEFKGPVKGLVEGIVEGPVKGLIEDPSSDPKGHNLSTYKRGNDRADQTELVKQDMFKEELVNSHDLLGPGMMTSCVTTFDVAARCLLATIPSPFAISRRLVLRQESDGFEVAGMDKSKITRKQSKTGKHGHENQKSTKPKPEKAKTLAHFSFIKPQGPILQIPKRITSPNPPIGQSPSKKLTWILRKHNGMCPQLDQTATIDAQMIEEMIG</sequence>
<dbReference type="EMBL" id="BQNB010021310">
    <property type="protein sequence ID" value="GJU05045.1"/>
    <property type="molecule type" value="Genomic_DNA"/>
</dbReference>
<name>A0ABQ5IZC1_9ASTR</name>
<reference evidence="2" key="1">
    <citation type="journal article" date="2022" name="Int. J. Mol. Sci.">
        <title>Draft Genome of Tanacetum Coccineum: Genomic Comparison of Closely Related Tanacetum-Family Plants.</title>
        <authorList>
            <person name="Yamashiro T."/>
            <person name="Shiraishi A."/>
            <person name="Nakayama K."/>
            <person name="Satake H."/>
        </authorList>
    </citation>
    <scope>NUCLEOTIDE SEQUENCE</scope>
</reference>
<keyword evidence="3" id="KW-1185">Reference proteome</keyword>
<feature type="region of interest" description="Disordered" evidence="1">
    <location>
        <begin position="25"/>
        <end position="47"/>
    </location>
</feature>
<protein>
    <submittedName>
        <fullName evidence="2">Uncharacterized protein</fullName>
    </submittedName>
</protein>
<gene>
    <name evidence="2" type="ORF">Tco_1121475</name>
</gene>
<feature type="compositionally biased region" description="Basic residues" evidence="1">
    <location>
        <begin position="123"/>
        <end position="132"/>
    </location>
</feature>
<comment type="caution">
    <text evidence="2">The sequence shown here is derived from an EMBL/GenBank/DDBJ whole genome shotgun (WGS) entry which is preliminary data.</text>
</comment>
<dbReference type="Proteomes" id="UP001151760">
    <property type="component" value="Unassembled WGS sequence"/>
</dbReference>
<accession>A0ABQ5IZC1</accession>
<organism evidence="2 3">
    <name type="scientific">Tanacetum coccineum</name>
    <dbReference type="NCBI Taxonomy" id="301880"/>
    <lineage>
        <taxon>Eukaryota</taxon>
        <taxon>Viridiplantae</taxon>
        <taxon>Streptophyta</taxon>
        <taxon>Embryophyta</taxon>
        <taxon>Tracheophyta</taxon>
        <taxon>Spermatophyta</taxon>
        <taxon>Magnoliopsida</taxon>
        <taxon>eudicotyledons</taxon>
        <taxon>Gunneridae</taxon>
        <taxon>Pentapetalae</taxon>
        <taxon>asterids</taxon>
        <taxon>campanulids</taxon>
        <taxon>Asterales</taxon>
        <taxon>Asteraceae</taxon>
        <taxon>Asteroideae</taxon>
        <taxon>Anthemideae</taxon>
        <taxon>Anthemidinae</taxon>
        <taxon>Tanacetum</taxon>
    </lineage>
</organism>
<reference evidence="2" key="2">
    <citation type="submission" date="2022-01" db="EMBL/GenBank/DDBJ databases">
        <authorList>
            <person name="Yamashiro T."/>
            <person name="Shiraishi A."/>
            <person name="Satake H."/>
            <person name="Nakayama K."/>
        </authorList>
    </citation>
    <scope>NUCLEOTIDE SEQUENCE</scope>
</reference>
<proteinExistence type="predicted"/>
<evidence type="ECO:0000313" key="3">
    <source>
        <dbReference type="Proteomes" id="UP001151760"/>
    </source>
</evidence>
<evidence type="ECO:0000256" key="1">
    <source>
        <dbReference type="SAM" id="MobiDB-lite"/>
    </source>
</evidence>
<evidence type="ECO:0000313" key="2">
    <source>
        <dbReference type="EMBL" id="GJU05045.1"/>
    </source>
</evidence>
<feature type="region of interest" description="Disordered" evidence="1">
    <location>
        <begin position="122"/>
        <end position="148"/>
    </location>
</feature>